<name>A0ABR1D2B1_NECAM</name>
<organism evidence="2 3">
    <name type="scientific">Necator americanus</name>
    <name type="common">Human hookworm</name>
    <dbReference type="NCBI Taxonomy" id="51031"/>
    <lineage>
        <taxon>Eukaryota</taxon>
        <taxon>Metazoa</taxon>
        <taxon>Ecdysozoa</taxon>
        <taxon>Nematoda</taxon>
        <taxon>Chromadorea</taxon>
        <taxon>Rhabditida</taxon>
        <taxon>Rhabditina</taxon>
        <taxon>Rhabditomorpha</taxon>
        <taxon>Strongyloidea</taxon>
        <taxon>Ancylostomatidae</taxon>
        <taxon>Bunostominae</taxon>
        <taxon>Necator</taxon>
    </lineage>
</organism>
<dbReference type="Proteomes" id="UP001303046">
    <property type="component" value="Unassembled WGS sequence"/>
</dbReference>
<gene>
    <name evidence="2" type="primary">Necator_chrIII.g12184</name>
    <name evidence="2" type="ORF">RB195_011418</name>
</gene>
<dbReference type="EMBL" id="JAVFWL010000003">
    <property type="protein sequence ID" value="KAK6744688.1"/>
    <property type="molecule type" value="Genomic_DNA"/>
</dbReference>
<sequence length="95" mass="10287">MEMVSWRAASTLPAAAGLRLRVSRARFGCARVGASTFPVLSAVDPEFSRLPPDAAALPLRRQINGARKFPHKIAAIPPPPPPPPPPPAQSRRHRR</sequence>
<evidence type="ECO:0000313" key="2">
    <source>
        <dbReference type="EMBL" id="KAK6744688.1"/>
    </source>
</evidence>
<keyword evidence="3" id="KW-1185">Reference proteome</keyword>
<reference evidence="2 3" key="1">
    <citation type="submission" date="2023-08" db="EMBL/GenBank/DDBJ databases">
        <title>A Necator americanus chromosomal reference genome.</title>
        <authorList>
            <person name="Ilik V."/>
            <person name="Petrzelkova K.J."/>
            <person name="Pardy F."/>
            <person name="Fuh T."/>
            <person name="Niatou-Singa F.S."/>
            <person name="Gouil Q."/>
            <person name="Baker L."/>
            <person name="Ritchie M.E."/>
            <person name="Jex A.R."/>
            <person name="Gazzola D."/>
            <person name="Li H."/>
            <person name="Toshio Fujiwara R."/>
            <person name="Zhan B."/>
            <person name="Aroian R.V."/>
            <person name="Pafco B."/>
            <person name="Schwarz E.M."/>
        </authorList>
    </citation>
    <scope>NUCLEOTIDE SEQUENCE [LARGE SCALE GENOMIC DNA]</scope>
    <source>
        <strain evidence="2 3">Aroian</strain>
        <tissue evidence="2">Whole animal</tissue>
    </source>
</reference>
<feature type="compositionally biased region" description="Pro residues" evidence="1">
    <location>
        <begin position="76"/>
        <end position="88"/>
    </location>
</feature>
<comment type="caution">
    <text evidence="2">The sequence shown here is derived from an EMBL/GenBank/DDBJ whole genome shotgun (WGS) entry which is preliminary data.</text>
</comment>
<accession>A0ABR1D2B1</accession>
<protein>
    <submittedName>
        <fullName evidence="2">Uncharacterized protein</fullName>
    </submittedName>
</protein>
<evidence type="ECO:0000313" key="3">
    <source>
        <dbReference type="Proteomes" id="UP001303046"/>
    </source>
</evidence>
<evidence type="ECO:0000256" key="1">
    <source>
        <dbReference type="SAM" id="MobiDB-lite"/>
    </source>
</evidence>
<proteinExistence type="predicted"/>
<feature type="region of interest" description="Disordered" evidence="1">
    <location>
        <begin position="71"/>
        <end position="95"/>
    </location>
</feature>